<dbReference type="Gene3D" id="1.20.1250.20">
    <property type="entry name" value="MFS general substrate transporter like domains"/>
    <property type="match status" value="1"/>
</dbReference>
<dbReference type="InterPro" id="IPR036259">
    <property type="entry name" value="MFS_trans_sf"/>
</dbReference>
<feature type="transmembrane region" description="Helical" evidence="6">
    <location>
        <begin position="298"/>
        <end position="320"/>
    </location>
</feature>
<name>A0A6J4LMQ4_9ACTN</name>
<evidence type="ECO:0000256" key="2">
    <source>
        <dbReference type="ARBA" id="ARBA00022475"/>
    </source>
</evidence>
<sequence>MESRAEVERTGVAVGLLLTGVAVVGAQSLLLSPLLSDVAVALDTGPASIGRASAAYGVAAAVAAVGLGRRLDPLPRGLVLRTSAGVLALALVLCAGAPSVQVLAVGQALAGAAAGVLLPVTYALAGELAPPGEETRVVGRVLVGWSVAMVAAVPLAAVLADLAGWRAPFLVLAAVAAALAVLYGALPTGRHGSTRPGSWRSALAQPGVRPLLLVVLAYMAAFYGSYAYLGDHVRAVQGTGASTAGLVSLAYGAGFGVAGLLDGWVDRTGPARLLLPTVLVLVGVYAVLPAAAGLPWALLALCLLWGVVNHSGLGMLVGLLSRHGGTARGMVMALYSSATYLAAALATAALGPVYEGLGFPAVAAAVVVGLLVATFPARRIRAQPAGA</sequence>
<evidence type="ECO:0000256" key="3">
    <source>
        <dbReference type="ARBA" id="ARBA00022692"/>
    </source>
</evidence>
<feature type="transmembrane region" description="Helical" evidence="6">
    <location>
        <begin position="332"/>
        <end position="351"/>
    </location>
</feature>
<feature type="transmembrane region" description="Helical" evidence="6">
    <location>
        <begin position="273"/>
        <end position="292"/>
    </location>
</feature>
<keyword evidence="4 6" id="KW-1133">Transmembrane helix</keyword>
<evidence type="ECO:0000256" key="6">
    <source>
        <dbReference type="SAM" id="Phobius"/>
    </source>
</evidence>
<dbReference type="GO" id="GO:0022857">
    <property type="term" value="F:transmembrane transporter activity"/>
    <property type="evidence" value="ECO:0007669"/>
    <property type="project" value="InterPro"/>
</dbReference>
<feature type="transmembrane region" description="Helical" evidence="6">
    <location>
        <begin position="47"/>
        <end position="66"/>
    </location>
</feature>
<organism evidence="8">
    <name type="scientific">uncultured Frankineae bacterium</name>
    <dbReference type="NCBI Taxonomy" id="437475"/>
    <lineage>
        <taxon>Bacteria</taxon>
        <taxon>Bacillati</taxon>
        <taxon>Actinomycetota</taxon>
        <taxon>Actinomycetes</taxon>
        <taxon>Frankiales</taxon>
        <taxon>environmental samples</taxon>
    </lineage>
</organism>
<dbReference type="Pfam" id="PF07690">
    <property type="entry name" value="MFS_1"/>
    <property type="match status" value="1"/>
</dbReference>
<dbReference type="GO" id="GO:0005886">
    <property type="term" value="C:plasma membrane"/>
    <property type="evidence" value="ECO:0007669"/>
    <property type="project" value="UniProtKB-SubCell"/>
</dbReference>
<feature type="transmembrane region" description="Helical" evidence="6">
    <location>
        <begin position="78"/>
        <end position="98"/>
    </location>
</feature>
<proteinExistence type="predicted"/>
<evidence type="ECO:0000256" key="1">
    <source>
        <dbReference type="ARBA" id="ARBA00004651"/>
    </source>
</evidence>
<comment type="subcellular location">
    <subcellularLocation>
        <location evidence="1">Cell membrane</location>
        <topology evidence="1">Multi-pass membrane protein</topology>
    </subcellularLocation>
</comment>
<dbReference type="InterPro" id="IPR020846">
    <property type="entry name" value="MFS_dom"/>
</dbReference>
<dbReference type="PROSITE" id="PS50850">
    <property type="entry name" value="MFS"/>
    <property type="match status" value="1"/>
</dbReference>
<keyword evidence="2" id="KW-1003">Cell membrane</keyword>
<keyword evidence="5 6" id="KW-0472">Membrane</keyword>
<feature type="transmembrane region" description="Helical" evidence="6">
    <location>
        <begin position="104"/>
        <end position="125"/>
    </location>
</feature>
<dbReference type="InterPro" id="IPR011701">
    <property type="entry name" value="MFS"/>
</dbReference>
<feature type="transmembrane region" description="Helical" evidence="6">
    <location>
        <begin position="207"/>
        <end position="229"/>
    </location>
</feature>
<protein>
    <recommendedName>
        <fullName evidence="7">Major facilitator superfamily (MFS) profile domain-containing protein</fullName>
    </recommendedName>
</protein>
<feature type="domain" description="Major facilitator superfamily (MFS) profile" evidence="7">
    <location>
        <begin position="13"/>
        <end position="381"/>
    </location>
</feature>
<evidence type="ECO:0000259" key="7">
    <source>
        <dbReference type="PROSITE" id="PS50850"/>
    </source>
</evidence>
<keyword evidence="3 6" id="KW-0812">Transmembrane</keyword>
<feature type="transmembrane region" description="Helical" evidence="6">
    <location>
        <begin position="137"/>
        <end position="159"/>
    </location>
</feature>
<feature type="transmembrane region" description="Helical" evidence="6">
    <location>
        <begin position="165"/>
        <end position="186"/>
    </location>
</feature>
<reference evidence="8" key="1">
    <citation type="submission" date="2020-02" db="EMBL/GenBank/DDBJ databases">
        <authorList>
            <person name="Meier V. D."/>
        </authorList>
    </citation>
    <scope>NUCLEOTIDE SEQUENCE</scope>
    <source>
        <strain evidence="8">AVDCRST_MAG07</strain>
    </source>
</reference>
<dbReference type="AlphaFoldDB" id="A0A6J4LMQ4"/>
<gene>
    <name evidence="8" type="ORF">AVDCRST_MAG07-2525</name>
</gene>
<dbReference type="SUPFAM" id="SSF103473">
    <property type="entry name" value="MFS general substrate transporter"/>
    <property type="match status" value="1"/>
</dbReference>
<feature type="transmembrane region" description="Helical" evidence="6">
    <location>
        <begin position="357"/>
        <end position="377"/>
    </location>
</feature>
<accession>A0A6J4LMQ4</accession>
<feature type="transmembrane region" description="Helical" evidence="6">
    <location>
        <begin position="12"/>
        <end position="35"/>
    </location>
</feature>
<evidence type="ECO:0000256" key="4">
    <source>
        <dbReference type="ARBA" id="ARBA00022989"/>
    </source>
</evidence>
<dbReference type="EMBL" id="CADCUB010000104">
    <property type="protein sequence ID" value="CAA9336969.1"/>
    <property type="molecule type" value="Genomic_DNA"/>
</dbReference>
<dbReference type="PANTHER" id="PTHR43124:SF3">
    <property type="entry name" value="CHLORAMPHENICOL EFFLUX PUMP RV0191"/>
    <property type="match status" value="1"/>
</dbReference>
<evidence type="ECO:0000256" key="5">
    <source>
        <dbReference type="ARBA" id="ARBA00023136"/>
    </source>
</evidence>
<evidence type="ECO:0000313" key="8">
    <source>
        <dbReference type="EMBL" id="CAA9336969.1"/>
    </source>
</evidence>
<feature type="transmembrane region" description="Helical" evidence="6">
    <location>
        <begin position="241"/>
        <end position="261"/>
    </location>
</feature>
<dbReference type="PANTHER" id="PTHR43124">
    <property type="entry name" value="PURINE EFFLUX PUMP PBUE"/>
    <property type="match status" value="1"/>
</dbReference>
<dbReference type="InterPro" id="IPR050189">
    <property type="entry name" value="MFS_Efflux_Transporters"/>
</dbReference>